<dbReference type="InterPro" id="IPR016163">
    <property type="entry name" value="Ald_DH_C"/>
</dbReference>
<dbReference type="Gene3D" id="3.40.309.10">
    <property type="entry name" value="Aldehyde Dehydrogenase, Chain A, domain 2"/>
    <property type="match status" value="1"/>
</dbReference>
<dbReference type="Proteomes" id="UP000433050">
    <property type="component" value="Unassembled WGS sequence"/>
</dbReference>
<sequence>MARANAHAQVHSDRGDDSLHEEETRRREPEDVRRRQLIDATIESLAEIGFNASTLAQIARRAGVSPGLVAHYFGDKDGLLEATLRSLSLRLYRATAARLAMAGDARGRVQALIDANLAPEEFDQRTSSVWLAFWGQVLHSERLRRVQRIYQARMLANLRHDLRSLVAPGDVHRVAITIAAVIDGLWLRSSLSAAGETDSVSARQVASLFVDAQITAARDSLSAPAPATDGSPFMTSRPPLHANHIGGHYRPTGGATFETRNPATGEVLAEIEIAGEPEVEAAVAAARQGQKRWAAMTGAERGRILKRAAELLRARNDELARLETLDTGKPIQETSVVDVLSGADCLEYYAGLAASLSGEHVDLGPSAFGYTRREPLGIVAGIGAWNYPLQIACWKSAPALACGNAMIFKPAELTPLTALKLAEIYVEAGVPEGVFSVMQGFADTGRLLTRHPAIAKVSLTGEVGTGRRVMADAAGTLKYVTLELGGKSPLIVFDDADLDDAVSGAMLGNFYSAGEVCSNGTRVFVHEKVRAAFLDRLVARVAKMVVGDPLDPATQVGALISPDHMEKVLSYIAKGKAEGAKVLVGGERVVANGLGKGTFVAPTVFDGCVDGMSIVREEIFGPVMAVLSFTDEDEVIARANDTEFGLAAGVFTRDLARGHRVIGQLEAGTCWINHYNITPIELPFGGVKQSGLGRENGKAAIEHYTQLKSVYVNLGRVEAPY</sequence>
<feature type="domain" description="HTH tetR-type" evidence="22">
    <location>
        <begin position="31"/>
        <end position="91"/>
    </location>
</feature>
<keyword evidence="6 17" id="KW-0560">Oxidoreductase</keyword>
<evidence type="ECO:0000256" key="21">
    <source>
        <dbReference type="SAM" id="MobiDB-lite"/>
    </source>
</evidence>
<dbReference type="Gene3D" id="3.40.605.10">
    <property type="entry name" value="Aldehyde Dehydrogenase, Chain A, domain 1"/>
    <property type="match status" value="1"/>
</dbReference>
<keyword evidence="24" id="KW-1185">Reference proteome</keyword>
<dbReference type="Gene3D" id="1.10.357.10">
    <property type="entry name" value="Tetracycline Repressor, domain 2"/>
    <property type="match status" value="1"/>
</dbReference>
<evidence type="ECO:0000256" key="6">
    <source>
        <dbReference type="ARBA" id="ARBA00023002"/>
    </source>
</evidence>
<feature type="binding site" evidence="17">
    <location>
        <position position="618"/>
    </location>
    <ligand>
        <name>NAD(+)</name>
        <dbReference type="ChEBI" id="CHEBI:57540"/>
    </ligand>
</feature>
<evidence type="ECO:0000259" key="22">
    <source>
        <dbReference type="PROSITE" id="PS50977"/>
    </source>
</evidence>
<dbReference type="NCBIfam" id="TIGR01804">
    <property type="entry name" value="BADH"/>
    <property type="match status" value="1"/>
</dbReference>
<evidence type="ECO:0000256" key="18">
    <source>
        <dbReference type="PROSITE-ProRule" id="PRU00335"/>
    </source>
</evidence>
<comment type="pathway">
    <text evidence="1 16">Amine and polyamine biosynthesis; betaine biosynthesis via choline pathway [regulation].</text>
</comment>
<comment type="pathway">
    <text evidence="17">Amine and polyamine biosynthesis; betaine biosynthesis via choline pathway; betaine from betaine aldehyde: step 1/1.</text>
</comment>
<dbReference type="PRINTS" id="PR00455">
    <property type="entry name" value="HTHTETR"/>
</dbReference>
<evidence type="ECO:0000256" key="20">
    <source>
        <dbReference type="RuleBase" id="RU003345"/>
    </source>
</evidence>
<evidence type="ECO:0000256" key="8">
    <source>
        <dbReference type="ARBA" id="ARBA00023027"/>
    </source>
</evidence>
<keyword evidence="4 17" id="KW-0479">Metal-binding</keyword>
<evidence type="ECO:0000256" key="7">
    <source>
        <dbReference type="ARBA" id="ARBA00023015"/>
    </source>
</evidence>
<feature type="active site" description="Charge relay system" evidence="17">
    <location>
        <position position="395"/>
    </location>
</feature>
<comment type="function">
    <text evidence="12">Repressor involved in the biosynthesis of the osmoprotectant glycine betaine. It represses transcription of the choline transporter BetT and the genes of BetAB involved in the synthesis of glycine betaine.</text>
</comment>
<keyword evidence="17" id="KW-0521">NADP</keyword>
<dbReference type="SUPFAM" id="SSF48498">
    <property type="entry name" value="Tetracyclin repressor-like, C-terminal domain"/>
    <property type="match status" value="1"/>
</dbReference>
<feature type="modified residue" description="Cysteine sulfenic acid (-SOH)" evidence="17">
    <location>
        <position position="517"/>
    </location>
</feature>
<dbReference type="FunFam" id="3.40.605.10:FF:000026">
    <property type="entry name" value="Aldehyde dehydrogenase, putative"/>
    <property type="match status" value="1"/>
</dbReference>
<dbReference type="GO" id="GO:0019285">
    <property type="term" value="P:glycine betaine biosynthetic process from choline"/>
    <property type="evidence" value="ECO:0007669"/>
    <property type="project" value="UniProtKB-UniRule"/>
</dbReference>
<dbReference type="PROSITE" id="PS00687">
    <property type="entry name" value="ALDEHYDE_DEHYDR_GLU"/>
    <property type="match status" value="1"/>
</dbReference>
<dbReference type="Pfam" id="PF00171">
    <property type="entry name" value="Aldedh"/>
    <property type="match status" value="1"/>
</dbReference>
<dbReference type="RefSeq" id="WP_200837826.1">
    <property type="nucleotide sequence ID" value="NZ_CACSAS010000001.1"/>
</dbReference>
<dbReference type="SUPFAM" id="SSF46689">
    <property type="entry name" value="Homeodomain-like"/>
    <property type="match status" value="1"/>
</dbReference>
<evidence type="ECO:0000256" key="1">
    <source>
        <dbReference type="ARBA" id="ARBA00004719"/>
    </source>
</evidence>
<dbReference type="UniPathway" id="UPA00529"/>
<dbReference type="EC" id="1.2.1.8" evidence="17"/>
<evidence type="ECO:0000313" key="23">
    <source>
        <dbReference type="EMBL" id="CAA0103785.1"/>
    </source>
</evidence>
<evidence type="ECO:0000256" key="3">
    <source>
        <dbReference type="ARBA" id="ARBA00022491"/>
    </source>
</evidence>
<dbReference type="HAMAP" id="MF_00768">
    <property type="entry name" value="HTH_type_BetI"/>
    <property type="match status" value="1"/>
</dbReference>
<feature type="compositionally biased region" description="Basic and acidic residues" evidence="21">
    <location>
        <begin position="10"/>
        <end position="32"/>
    </location>
</feature>
<reference evidence="23 24" key="1">
    <citation type="submission" date="2019-12" db="EMBL/GenBank/DDBJ databases">
        <authorList>
            <person name="Reyes-Prieto M."/>
        </authorList>
    </citation>
    <scope>NUCLEOTIDE SEQUENCE [LARGE SCALE GENOMIC DNA]</scope>
    <source>
        <strain evidence="23">HF14-78462</strain>
    </source>
</reference>
<dbReference type="HAMAP" id="MF_00804">
    <property type="entry name" value="BADH"/>
    <property type="match status" value="1"/>
</dbReference>
<evidence type="ECO:0000256" key="13">
    <source>
        <dbReference type="ARBA" id="ARBA00051919"/>
    </source>
</evidence>
<evidence type="ECO:0000256" key="17">
    <source>
        <dbReference type="HAMAP-Rule" id="MF_00804"/>
    </source>
</evidence>
<comment type="function">
    <text evidence="16">Repressor involved in choline regulation of the bet genes.</text>
</comment>
<accession>A0A5S9PIQ8</accession>
<dbReference type="EMBL" id="CACSAS010000001">
    <property type="protein sequence ID" value="CAA0103785.1"/>
    <property type="molecule type" value="Genomic_DNA"/>
</dbReference>
<dbReference type="InterPro" id="IPR029510">
    <property type="entry name" value="Ald_DH_CS_GLU"/>
</dbReference>
<feature type="binding site" evidence="17">
    <location>
        <position position="485"/>
    </location>
    <ligand>
        <name>NAD(+)</name>
        <dbReference type="ChEBI" id="CHEBI:57540"/>
    </ligand>
</feature>
<evidence type="ECO:0000256" key="12">
    <source>
        <dbReference type="ARBA" id="ARBA00024936"/>
    </source>
</evidence>
<dbReference type="SUPFAM" id="SSF53720">
    <property type="entry name" value="ALDH-like"/>
    <property type="match status" value="1"/>
</dbReference>
<dbReference type="NCBIfam" id="NF001978">
    <property type="entry name" value="PRK00767.1"/>
    <property type="match status" value="1"/>
</dbReference>
<evidence type="ECO:0000256" key="2">
    <source>
        <dbReference type="ARBA" id="ARBA00009986"/>
    </source>
</evidence>
<keyword evidence="8 17" id="KW-0520">NAD</keyword>
<comment type="cofactor">
    <cofactor evidence="17">
        <name>K(+)</name>
        <dbReference type="ChEBI" id="CHEBI:29103"/>
    </cofactor>
    <text evidence="17">Binds 2 potassium ions per subunit.</text>
</comment>
<name>A0A5S9PIQ8_9HYPH</name>
<feature type="binding site" evidence="17">
    <location>
        <position position="477"/>
    </location>
    <ligand>
        <name>K(+)</name>
        <dbReference type="ChEBI" id="CHEBI:29103"/>
        <label>2</label>
    </ligand>
</feature>
<dbReference type="Pfam" id="PF00440">
    <property type="entry name" value="TetR_N"/>
    <property type="match status" value="1"/>
</dbReference>
<feature type="binding site" description="covalent" evidence="17">
    <location>
        <position position="517"/>
    </location>
    <ligand>
        <name>NAD(+)</name>
        <dbReference type="ChEBI" id="CHEBI:57540"/>
    </ligand>
</feature>
<dbReference type="GO" id="GO:0003677">
    <property type="term" value="F:DNA binding"/>
    <property type="evidence" value="ECO:0007669"/>
    <property type="project" value="UniProtKB-UniRule"/>
</dbReference>
<comment type="catalytic activity">
    <reaction evidence="13">
        <text>betaine aldehyde + NADP(+) + H2O = glycine betaine + NADPH + 2 H(+)</text>
        <dbReference type="Rhea" id="RHEA:30067"/>
        <dbReference type="ChEBI" id="CHEBI:15377"/>
        <dbReference type="ChEBI" id="CHEBI:15378"/>
        <dbReference type="ChEBI" id="CHEBI:15710"/>
        <dbReference type="ChEBI" id="CHEBI:17750"/>
        <dbReference type="ChEBI" id="CHEBI:57783"/>
        <dbReference type="ChEBI" id="CHEBI:58349"/>
    </reaction>
    <physiologicalReaction direction="left-to-right" evidence="13">
        <dbReference type="Rhea" id="RHEA:30068"/>
    </physiologicalReaction>
</comment>
<comment type="caution">
    <text evidence="17">Lacks conserved residue(s) required for the propagation of feature annotation.</text>
</comment>
<comment type="similarity">
    <text evidence="2 17 20">Belongs to the aldehyde dehydrogenase family.</text>
</comment>
<keyword evidence="3 16" id="KW-0678">Repressor</keyword>
<feature type="active site" description="Charge relay system" evidence="17">
    <location>
        <position position="695"/>
    </location>
</feature>
<feature type="region of interest" description="Disordered" evidence="21">
    <location>
        <begin position="1"/>
        <end position="32"/>
    </location>
</feature>
<evidence type="ECO:0000256" key="9">
    <source>
        <dbReference type="ARBA" id="ARBA00023097"/>
    </source>
</evidence>
<keyword evidence="11 16" id="KW-0804">Transcription</keyword>
<comment type="subunit">
    <text evidence="15 17">Dimer of dimers.</text>
</comment>
<dbReference type="InterPro" id="IPR017757">
    <property type="entry name" value="Tscrpt_rep_BetI"/>
</dbReference>
<dbReference type="CDD" id="cd07090">
    <property type="entry name" value="ALDH_F9_TMBADH"/>
    <property type="match status" value="1"/>
</dbReference>
<dbReference type="GO" id="GO:0003700">
    <property type="term" value="F:DNA-binding transcription factor activity"/>
    <property type="evidence" value="ECO:0007669"/>
    <property type="project" value="UniProtKB-UniRule"/>
</dbReference>
<evidence type="ECO:0000256" key="10">
    <source>
        <dbReference type="ARBA" id="ARBA00023125"/>
    </source>
</evidence>
<feature type="DNA-binding region" description="H-T-H motif" evidence="16 18">
    <location>
        <begin position="54"/>
        <end position="73"/>
    </location>
</feature>
<keyword evidence="10 16" id="KW-0238">DNA-binding</keyword>
<evidence type="ECO:0000256" key="5">
    <source>
        <dbReference type="ARBA" id="ARBA00022958"/>
    </source>
</evidence>
<gene>
    <name evidence="23" type="primary">betB_1</name>
    <name evidence="17" type="synonym">betB</name>
    <name evidence="16" type="synonym">betI</name>
    <name evidence="23" type="ORF">STARVERO_03054</name>
</gene>
<dbReference type="InterPro" id="IPR009057">
    <property type="entry name" value="Homeodomain-like_sf"/>
</dbReference>
<protein>
    <recommendedName>
        <fullName evidence="16 17">Multifunctional fusion protein</fullName>
    </recommendedName>
    <domain>
        <recommendedName>
            <fullName evidence="17">Betaine aldehyde dehydrogenase</fullName>
            <shortName evidence="17">BADH</shortName>
            <ecNumber evidence="17">1.2.1.8</ecNumber>
        </recommendedName>
    </domain>
    <domain>
        <recommendedName>
            <fullName evidence="16">HTH-type transcriptional regulator BetI</fullName>
        </recommendedName>
    </domain>
</protein>
<dbReference type="PROSITE" id="PS50977">
    <property type="entry name" value="HTH_TETR_2"/>
    <property type="match status" value="1"/>
</dbReference>
<evidence type="ECO:0000256" key="16">
    <source>
        <dbReference type="HAMAP-Rule" id="MF_00768"/>
    </source>
</evidence>
<dbReference type="InterPro" id="IPR015590">
    <property type="entry name" value="Aldehyde_DH_dom"/>
</dbReference>
<feature type="binding site" evidence="17">
    <location>
        <position position="691"/>
    </location>
    <ligand>
        <name>K(+)</name>
        <dbReference type="ChEBI" id="CHEBI:29103"/>
        <label>2</label>
    </ligand>
</feature>
<evidence type="ECO:0000313" key="24">
    <source>
        <dbReference type="Proteomes" id="UP000433050"/>
    </source>
</evidence>
<feature type="active site" description="Proton acceptor" evidence="17">
    <location>
        <position position="483"/>
    </location>
</feature>
<feature type="binding site" evidence="17">
    <location>
        <position position="259"/>
    </location>
    <ligand>
        <name>K(+)</name>
        <dbReference type="ChEBI" id="CHEBI:29103"/>
        <label>1</label>
    </ligand>
</feature>
<dbReference type="GO" id="GO:0045892">
    <property type="term" value="P:negative regulation of DNA-templated transcription"/>
    <property type="evidence" value="ECO:0007669"/>
    <property type="project" value="UniProtKB-UniRule"/>
</dbReference>
<keyword evidence="5 17" id="KW-0630">Potassium</keyword>
<evidence type="ECO:0000256" key="15">
    <source>
        <dbReference type="ARBA" id="ARBA00065931"/>
    </source>
</evidence>
<dbReference type="InterPro" id="IPR016162">
    <property type="entry name" value="Ald_DH_N"/>
</dbReference>
<dbReference type="FunFam" id="3.40.309.10:FF:000014">
    <property type="entry name" value="NAD/NADP-dependent betaine aldehyde dehydrogenase"/>
    <property type="match status" value="1"/>
</dbReference>
<dbReference type="InterPro" id="IPR016160">
    <property type="entry name" value="Ald_DH_CS_CYS"/>
</dbReference>
<feature type="binding site" evidence="17">
    <location>
        <position position="688"/>
    </location>
    <ligand>
        <name>K(+)</name>
        <dbReference type="ChEBI" id="CHEBI:29103"/>
        <label>2</label>
    </ligand>
</feature>
<feature type="binding site" evidence="17">
    <location>
        <begin position="383"/>
        <end position="385"/>
    </location>
    <ligand>
        <name>NAD(+)</name>
        <dbReference type="ChEBI" id="CHEBI:57540"/>
    </ligand>
</feature>
<dbReference type="InterPro" id="IPR016161">
    <property type="entry name" value="Ald_DH/histidinol_DH"/>
</dbReference>
<evidence type="ECO:0000256" key="14">
    <source>
        <dbReference type="ARBA" id="ARBA00052192"/>
    </source>
</evidence>
<organism evidence="23 24">
    <name type="scientific">Starkeya nomas</name>
    <dbReference type="NCBI Taxonomy" id="2666134"/>
    <lineage>
        <taxon>Bacteria</taxon>
        <taxon>Pseudomonadati</taxon>
        <taxon>Pseudomonadota</taxon>
        <taxon>Alphaproteobacteria</taxon>
        <taxon>Hyphomicrobiales</taxon>
        <taxon>Xanthobacteraceae</taxon>
        <taxon>Starkeya</taxon>
    </lineage>
</organism>
<evidence type="ECO:0000256" key="19">
    <source>
        <dbReference type="PROSITE-ProRule" id="PRU10007"/>
    </source>
</evidence>
<dbReference type="FunFam" id="3.40.605.10:FF:000007">
    <property type="entry name" value="NAD/NADP-dependent betaine aldehyde dehydrogenase"/>
    <property type="match status" value="1"/>
</dbReference>
<dbReference type="NCBIfam" id="NF009725">
    <property type="entry name" value="PRK13252.1"/>
    <property type="match status" value="1"/>
</dbReference>
<keyword evidence="7 16" id="KW-0805">Transcription regulation</keyword>
<dbReference type="PROSITE" id="PS00070">
    <property type="entry name" value="ALDEHYDE_DEHYDR_CYS"/>
    <property type="match status" value="1"/>
</dbReference>
<dbReference type="PANTHER" id="PTHR11699">
    <property type="entry name" value="ALDEHYDE DEHYDROGENASE-RELATED"/>
    <property type="match status" value="1"/>
</dbReference>
<feature type="active site" description="Nucleophile" evidence="17">
    <location>
        <position position="517"/>
    </location>
</feature>
<dbReference type="InterPro" id="IPR011264">
    <property type="entry name" value="BADH"/>
</dbReference>
<comment type="function">
    <text evidence="17">Involved in the biosynthesis of the osmoprotectant glycine betaine. Catalyzes the irreversible oxidation of betaine aldehyde to the corresponding acid.</text>
</comment>
<evidence type="ECO:0000256" key="4">
    <source>
        <dbReference type="ARBA" id="ARBA00022723"/>
    </source>
</evidence>
<dbReference type="GO" id="GO:0046872">
    <property type="term" value="F:metal ion binding"/>
    <property type="evidence" value="ECO:0007669"/>
    <property type="project" value="UniProtKB-KW"/>
</dbReference>
<feature type="active site" evidence="19">
    <location>
        <position position="483"/>
    </location>
</feature>
<proteinExistence type="inferred from homology"/>
<keyword evidence="9 17" id="KW-0558">Oxidation</keyword>
<dbReference type="Pfam" id="PF13977">
    <property type="entry name" value="TetR_C_6"/>
    <property type="match status" value="1"/>
</dbReference>
<comment type="catalytic activity">
    <reaction evidence="14">
        <text>betaine aldehyde + NAD(+) + H2O = glycine betaine + NADH + 2 H(+)</text>
        <dbReference type="Rhea" id="RHEA:15305"/>
        <dbReference type="ChEBI" id="CHEBI:15377"/>
        <dbReference type="ChEBI" id="CHEBI:15378"/>
        <dbReference type="ChEBI" id="CHEBI:15710"/>
        <dbReference type="ChEBI" id="CHEBI:17750"/>
        <dbReference type="ChEBI" id="CHEBI:57540"/>
        <dbReference type="ChEBI" id="CHEBI:57945"/>
        <dbReference type="EC" id="1.2.1.8"/>
    </reaction>
    <physiologicalReaction direction="left-to-right" evidence="14">
        <dbReference type="Rhea" id="RHEA:15306"/>
    </physiologicalReaction>
</comment>
<evidence type="ECO:0000256" key="11">
    <source>
        <dbReference type="ARBA" id="ARBA00023163"/>
    </source>
</evidence>
<dbReference type="GO" id="GO:0008802">
    <property type="term" value="F:betaine-aldehyde dehydrogenase (NAD+) activity"/>
    <property type="evidence" value="ECO:0007669"/>
    <property type="project" value="UniProtKB-UniRule"/>
</dbReference>
<dbReference type="InterPro" id="IPR039538">
    <property type="entry name" value="BetI_C"/>
</dbReference>
<dbReference type="AlphaFoldDB" id="A0A5S9PIQ8"/>
<dbReference type="InterPro" id="IPR036271">
    <property type="entry name" value="Tet_transcr_reg_TetR-rel_C_sf"/>
</dbReference>
<feature type="binding site" evidence="17">
    <location>
        <position position="326"/>
    </location>
    <ligand>
        <name>K(+)</name>
        <dbReference type="ChEBI" id="CHEBI:29103"/>
        <label>1</label>
    </ligand>
</feature>
<dbReference type="InterPro" id="IPR001647">
    <property type="entry name" value="HTH_TetR"/>
</dbReference>